<proteinExistence type="predicted"/>
<dbReference type="Proteomes" id="UP001182991">
    <property type="component" value="Unassembled WGS sequence"/>
</dbReference>
<sequence length="71" mass="7788">MKLFKTSFLGAIFLFSIGSVSIAATSNTAKDAEMRKKVDCNTVFTVCDRAFPHNFTQFDQCMINNGCALLG</sequence>
<name>A0ABU2KHY5_9FLAO</name>
<protein>
    <submittedName>
        <fullName evidence="2">Uncharacterized protein</fullName>
    </submittedName>
</protein>
<keyword evidence="3" id="KW-1185">Reference proteome</keyword>
<dbReference type="EMBL" id="JAVRBG010000005">
    <property type="protein sequence ID" value="MDT0294320.1"/>
    <property type="molecule type" value="Genomic_DNA"/>
</dbReference>
<organism evidence="2 3">
    <name type="scientific">Mesonia ostreae</name>
    <dbReference type="NCBI Taxonomy" id="861110"/>
    <lineage>
        <taxon>Bacteria</taxon>
        <taxon>Pseudomonadati</taxon>
        <taxon>Bacteroidota</taxon>
        <taxon>Flavobacteriia</taxon>
        <taxon>Flavobacteriales</taxon>
        <taxon>Flavobacteriaceae</taxon>
        <taxon>Mesonia</taxon>
    </lineage>
</organism>
<evidence type="ECO:0000313" key="3">
    <source>
        <dbReference type="Proteomes" id="UP001182991"/>
    </source>
</evidence>
<gene>
    <name evidence="2" type="ORF">RLT85_06705</name>
</gene>
<keyword evidence="1" id="KW-0732">Signal</keyword>
<accession>A0ABU2KHY5</accession>
<feature type="chain" id="PRO_5046746144" evidence="1">
    <location>
        <begin position="24"/>
        <end position="71"/>
    </location>
</feature>
<reference evidence="3" key="1">
    <citation type="submission" date="2023-07" db="EMBL/GenBank/DDBJ databases">
        <title>Isolating and identifying novel microbial strains from the Mariana Trench.</title>
        <authorList>
            <person name="Fu H."/>
        </authorList>
    </citation>
    <scope>NUCLEOTIDE SEQUENCE [LARGE SCALE GENOMIC DNA]</scope>
    <source>
        <strain evidence="3">T-y2</strain>
    </source>
</reference>
<comment type="caution">
    <text evidence="2">The sequence shown here is derived from an EMBL/GenBank/DDBJ whole genome shotgun (WGS) entry which is preliminary data.</text>
</comment>
<evidence type="ECO:0000256" key="1">
    <source>
        <dbReference type="SAM" id="SignalP"/>
    </source>
</evidence>
<evidence type="ECO:0000313" key="2">
    <source>
        <dbReference type="EMBL" id="MDT0294320.1"/>
    </source>
</evidence>
<dbReference type="RefSeq" id="WP_311401271.1">
    <property type="nucleotide sequence ID" value="NZ_JAVRBG010000005.1"/>
</dbReference>
<feature type="signal peptide" evidence="1">
    <location>
        <begin position="1"/>
        <end position="23"/>
    </location>
</feature>